<dbReference type="RefSeq" id="WP_373308267.1">
    <property type="nucleotide sequence ID" value="NZ_BOOF01000012.1"/>
</dbReference>
<evidence type="ECO:0000313" key="1">
    <source>
        <dbReference type="EMBL" id="GIH61913.1"/>
    </source>
</evidence>
<evidence type="ECO:0000313" key="2">
    <source>
        <dbReference type="Proteomes" id="UP000660454"/>
    </source>
</evidence>
<organism evidence="1 2">
    <name type="scientific">Microbispora siamensis</name>
    <dbReference type="NCBI Taxonomy" id="564413"/>
    <lineage>
        <taxon>Bacteria</taxon>
        <taxon>Bacillati</taxon>
        <taxon>Actinomycetota</taxon>
        <taxon>Actinomycetes</taxon>
        <taxon>Streptosporangiales</taxon>
        <taxon>Streptosporangiaceae</taxon>
        <taxon>Microbispora</taxon>
    </lineage>
</organism>
<protein>
    <submittedName>
        <fullName evidence="1">Uncharacterized protein</fullName>
    </submittedName>
</protein>
<name>A0ABQ4GKG2_9ACTN</name>
<comment type="caution">
    <text evidence="1">The sequence shown here is derived from an EMBL/GenBank/DDBJ whole genome shotgun (WGS) entry which is preliminary data.</text>
</comment>
<reference evidence="1 2" key="1">
    <citation type="submission" date="2021-01" db="EMBL/GenBank/DDBJ databases">
        <title>Whole genome shotgun sequence of Microbispora siamensis NBRC 104113.</title>
        <authorList>
            <person name="Komaki H."/>
            <person name="Tamura T."/>
        </authorList>
    </citation>
    <scope>NUCLEOTIDE SEQUENCE [LARGE SCALE GENOMIC DNA]</scope>
    <source>
        <strain evidence="1 2">NBRC 104113</strain>
    </source>
</reference>
<sequence length="57" mass="6310">MDNRDEVREFLTSRRVKIIPEQAGLPSGSRRRVPGLRLLASWAATPQRPSPAPPTSS</sequence>
<dbReference type="Proteomes" id="UP000660454">
    <property type="component" value="Unassembled WGS sequence"/>
</dbReference>
<accession>A0ABQ4GKG2</accession>
<dbReference type="EMBL" id="BOOF01000012">
    <property type="protein sequence ID" value="GIH61913.1"/>
    <property type="molecule type" value="Genomic_DNA"/>
</dbReference>
<keyword evidence="2" id="KW-1185">Reference proteome</keyword>
<gene>
    <name evidence="1" type="ORF">Msi02_27300</name>
</gene>
<proteinExistence type="predicted"/>